<reference evidence="1 2" key="1">
    <citation type="journal article" date="2006" name="Science">
        <title>The genome of black cottonwood, Populus trichocarpa (Torr. &amp; Gray).</title>
        <authorList>
            <person name="Tuskan G.A."/>
            <person name="Difazio S."/>
            <person name="Jansson S."/>
            <person name="Bohlmann J."/>
            <person name="Grigoriev I."/>
            <person name="Hellsten U."/>
            <person name="Putnam N."/>
            <person name="Ralph S."/>
            <person name="Rombauts S."/>
            <person name="Salamov A."/>
            <person name="Schein J."/>
            <person name="Sterck L."/>
            <person name="Aerts A."/>
            <person name="Bhalerao R.R."/>
            <person name="Bhalerao R.P."/>
            <person name="Blaudez D."/>
            <person name="Boerjan W."/>
            <person name="Brun A."/>
            <person name="Brunner A."/>
            <person name="Busov V."/>
            <person name="Campbell M."/>
            <person name="Carlson J."/>
            <person name="Chalot M."/>
            <person name="Chapman J."/>
            <person name="Chen G.L."/>
            <person name="Cooper D."/>
            <person name="Coutinho P.M."/>
            <person name="Couturier J."/>
            <person name="Covert S."/>
            <person name="Cronk Q."/>
            <person name="Cunningham R."/>
            <person name="Davis J."/>
            <person name="Degroeve S."/>
            <person name="Dejardin A."/>
            <person name="Depamphilis C."/>
            <person name="Detter J."/>
            <person name="Dirks B."/>
            <person name="Dubchak I."/>
            <person name="Duplessis S."/>
            <person name="Ehlting J."/>
            <person name="Ellis B."/>
            <person name="Gendler K."/>
            <person name="Goodstein D."/>
            <person name="Gribskov M."/>
            <person name="Grimwood J."/>
            <person name="Groover A."/>
            <person name="Gunter L."/>
            <person name="Hamberger B."/>
            <person name="Heinze B."/>
            <person name="Helariutta Y."/>
            <person name="Henrissat B."/>
            <person name="Holligan D."/>
            <person name="Holt R."/>
            <person name="Huang W."/>
            <person name="Islam-Faridi N."/>
            <person name="Jones S."/>
            <person name="Jones-Rhoades M."/>
            <person name="Jorgensen R."/>
            <person name="Joshi C."/>
            <person name="Kangasjarvi J."/>
            <person name="Karlsson J."/>
            <person name="Kelleher C."/>
            <person name="Kirkpatrick R."/>
            <person name="Kirst M."/>
            <person name="Kohler A."/>
            <person name="Kalluri U."/>
            <person name="Larimer F."/>
            <person name="Leebens-Mack J."/>
            <person name="Leple J.C."/>
            <person name="Locascio P."/>
            <person name="Lou Y."/>
            <person name="Lucas S."/>
            <person name="Martin F."/>
            <person name="Montanini B."/>
            <person name="Napoli C."/>
            <person name="Nelson D.R."/>
            <person name="Nelson C."/>
            <person name="Nieminen K."/>
            <person name="Nilsson O."/>
            <person name="Pereda V."/>
            <person name="Peter G."/>
            <person name="Philippe R."/>
            <person name="Pilate G."/>
            <person name="Poliakov A."/>
            <person name="Razumovskaya J."/>
            <person name="Richardson P."/>
            <person name="Rinaldi C."/>
            <person name="Ritland K."/>
            <person name="Rouze P."/>
            <person name="Ryaboy D."/>
            <person name="Schmutz J."/>
            <person name="Schrader J."/>
            <person name="Segerman B."/>
            <person name="Shin H."/>
            <person name="Siddiqui A."/>
            <person name="Sterky F."/>
            <person name="Terry A."/>
            <person name="Tsai C.J."/>
            <person name="Uberbacher E."/>
            <person name="Unneberg P."/>
            <person name="Vahala J."/>
            <person name="Wall K."/>
            <person name="Wessler S."/>
            <person name="Yang G."/>
            <person name="Yin T."/>
            <person name="Douglas C."/>
            <person name="Marra M."/>
            <person name="Sandberg G."/>
            <person name="Van de Peer Y."/>
            <person name="Rokhsar D."/>
        </authorList>
    </citation>
    <scope>NUCLEOTIDE SEQUENCE [LARGE SCALE GENOMIC DNA]</scope>
    <source>
        <strain evidence="2">cv. Nisqually</strain>
    </source>
</reference>
<protein>
    <submittedName>
        <fullName evidence="1">Uncharacterized protein</fullName>
    </submittedName>
</protein>
<evidence type="ECO:0000313" key="1">
    <source>
        <dbReference type="EMBL" id="KAI9396145.1"/>
    </source>
</evidence>
<name>A0ACC0T3K2_POPTR</name>
<gene>
    <name evidence="1" type="ORF">POPTR_004G083700v4</name>
</gene>
<dbReference type="EMBL" id="CM009293">
    <property type="protein sequence ID" value="KAI9396145.1"/>
    <property type="molecule type" value="Genomic_DNA"/>
</dbReference>
<proteinExistence type="predicted"/>
<organism evidence="1 2">
    <name type="scientific">Populus trichocarpa</name>
    <name type="common">Western balsam poplar</name>
    <name type="synonym">Populus balsamifera subsp. trichocarpa</name>
    <dbReference type="NCBI Taxonomy" id="3694"/>
    <lineage>
        <taxon>Eukaryota</taxon>
        <taxon>Viridiplantae</taxon>
        <taxon>Streptophyta</taxon>
        <taxon>Embryophyta</taxon>
        <taxon>Tracheophyta</taxon>
        <taxon>Spermatophyta</taxon>
        <taxon>Magnoliopsida</taxon>
        <taxon>eudicotyledons</taxon>
        <taxon>Gunneridae</taxon>
        <taxon>Pentapetalae</taxon>
        <taxon>rosids</taxon>
        <taxon>fabids</taxon>
        <taxon>Malpighiales</taxon>
        <taxon>Salicaceae</taxon>
        <taxon>Saliceae</taxon>
        <taxon>Populus</taxon>
    </lineage>
</organism>
<sequence length="512" mass="56868">MENKHFLLITCPFQGHLNPMLQLAKNLRQAGAARVTFATTVHGLTQIKTFPSLDGLYFASFSDGFDDGIKHTTNSQDMLSELKRAGSQTLTELIMTFSKNCHPVSFLIYTLILPWAADVARYMSIPSAFLYIQSATSLALCHHFFNRHGGVYDLYNSSENKPPSSIQVPGLPPFETEDIPSFLLPNGPHSSLNPVFQHHIQVLEQEPSPWVLLNSFDCLEEEVIAAIGNRSLIPIGPLIPFALLDKNHQSDTSCGCDLFQKSTEYIQWLNSKPKTSVIYISFGSVVVLQKNQMEEMLLGLIGTCRPFLWIIRSSDNKDTEFEEMVREKVNKEKGLIVPWCSQMEVLAHESIGCYMMHCGWNSTMESLVAGIPVVGLPQFADQTINAKMIEEVWGNGVRARVNEVGIVEAEEIRRCLEVVIGSGEKGQEIRSNAKKWSGLALDAVKDGGSSHNNLKAFLENVTTSAKMINGVFDGGAENKTKDATKPNENSKNSSHFSSRESARDIQIQQVLN</sequence>
<evidence type="ECO:0000313" key="2">
    <source>
        <dbReference type="Proteomes" id="UP000006729"/>
    </source>
</evidence>
<accession>A0ACC0T3K2</accession>
<keyword evidence="2" id="KW-1185">Reference proteome</keyword>
<comment type="caution">
    <text evidence="1">The sequence shown here is derived from an EMBL/GenBank/DDBJ whole genome shotgun (WGS) entry which is preliminary data.</text>
</comment>
<dbReference type="Proteomes" id="UP000006729">
    <property type="component" value="Chromosome 4"/>
</dbReference>